<protein>
    <submittedName>
        <fullName evidence="1">Uncharacterized protein</fullName>
    </submittedName>
</protein>
<dbReference type="Proteomes" id="UP001597475">
    <property type="component" value="Unassembled WGS sequence"/>
</dbReference>
<evidence type="ECO:0000313" key="1">
    <source>
        <dbReference type="EMBL" id="MFD2607919.1"/>
    </source>
</evidence>
<dbReference type="RefSeq" id="WP_386841999.1">
    <property type="nucleotide sequence ID" value="NZ_JBHUMK010000006.1"/>
</dbReference>
<evidence type="ECO:0000313" key="2">
    <source>
        <dbReference type="Proteomes" id="UP001597475"/>
    </source>
</evidence>
<reference evidence="2" key="1">
    <citation type="journal article" date="2019" name="Int. J. Syst. Evol. Microbiol.">
        <title>The Global Catalogue of Microorganisms (GCM) 10K type strain sequencing project: providing services to taxonomists for standard genome sequencing and annotation.</title>
        <authorList>
            <consortium name="The Broad Institute Genomics Platform"/>
            <consortium name="The Broad Institute Genome Sequencing Center for Infectious Disease"/>
            <person name="Wu L."/>
            <person name="Ma J."/>
        </authorList>
    </citation>
    <scope>NUCLEOTIDE SEQUENCE [LARGE SCALE GENOMIC DNA]</scope>
    <source>
        <strain evidence="2">KCTC 33842</strain>
    </source>
</reference>
<sequence length="175" mass="18975">MTSADARPDVALRPTRPIPGKPAGYVELARYSSLGRLWALLAGAQRMGREVSVVRGDTPDTARRRIAGYVLPGAGLLADTARIRAELEDGFAPHPALVALLAGDRAPLTAELNAHYALHLDFVVALCARRDLIVRPEFCFRPTGEATLPGDLPLRARRMPRDEVHLLLQRACGLA</sequence>
<proteinExistence type="predicted"/>
<comment type="caution">
    <text evidence="1">The sequence shown here is derived from an EMBL/GenBank/DDBJ whole genome shotgun (WGS) entry which is preliminary data.</text>
</comment>
<organism evidence="1 2">
    <name type="scientific">Deinococcus taklimakanensis</name>
    <dbReference type="NCBI Taxonomy" id="536443"/>
    <lineage>
        <taxon>Bacteria</taxon>
        <taxon>Thermotogati</taxon>
        <taxon>Deinococcota</taxon>
        <taxon>Deinococci</taxon>
        <taxon>Deinococcales</taxon>
        <taxon>Deinococcaceae</taxon>
        <taxon>Deinococcus</taxon>
    </lineage>
</organism>
<gene>
    <name evidence="1" type="ORF">ACFSR9_00485</name>
</gene>
<name>A0ABW5NY42_9DEIO</name>
<keyword evidence="2" id="KW-1185">Reference proteome</keyword>
<dbReference type="EMBL" id="JBHUMK010000006">
    <property type="protein sequence ID" value="MFD2607919.1"/>
    <property type="molecule type" value="Genomic_DNA"/>
</dbReference>
<accession>A0ABW5NY42</accession>